<keyword evidence="2" id="KW-1133">Transmembrane helix</keyword>
<sequence>MKNKKNPSVNDLWNNSSASGQNEEEVDDEELDAINDELDQLNNALDQLDQKNDNIRAQLIQLLESYRQTRNQFQELQNQDNDNDTESLLVDKIERENYLLWALTPLLITLLLPFTIVVILYLDALILQVYKLHWGNIVHAYENGFQNGALKTVAAIWHAHARLWHGYEVVGLENLPDKGGALVVYYHGAIPIDLYYFMSYVFLNKNRLVYTVADKFLFKVPGFSVIAENLKVIPGTVQECSTILKGDNILAIAPGGVYEAQFGDSYYHLMWKNRLGFAKAAIEAKKPIIPMFTQNIREAFVSVTIGRKFWLKLYSWTRYPLAPILGGFPVKLRTYIGKPIWPDLATPDQLRMKVAESLNALIAEHQRIPGSITRALIDRIYIPKSKTT</sequence>
<dbReference type="PANTHER" id="PTHR22753:SF14">
    <property type="entry name" value="MONOACYLGLYCEROL_DIACYLGLYCEROL O-ACYLTRANSFERASE"/>
    <property type="match status" value="1"/>
</dbReference>
<dbReference type="PANTHER" id="PTHR22753">
    <property type="entry name" value="TRANSMEMBRANE PROTEIN 68"/>
    <property type="match status" value="1"/>
</dbReference>
<dbReference type="EnsemblMetazoa" id="PHUM111220-RA">
    <property type="protein sequence ID" value="PHUM111220-PA"/>
    <property type="gene ID" value="PHUM111220"/>
</dbReference>
<dbReference type="GeneID" id="8238246"/>
<dbReference type="STRING" id="121224.E0VDC9"/>
<dbReference type="EMBL" id="DS235073">
    <property type="protein sequence ID" value="EEB11385.1"/>
    <property type="molecule type" value="Genomic_DNA"/>
</dbReference>
<feature type="domain" description="Phospholipid/glycerol acyltransferase" evidence="3">
    <location>
        <begin position="168"/>
        <end position="291"/>
    </location>
</feature>
<dbReference type="InParanoid" id="E0VDC9"/>
<name>E0VDC9_PEDHC</name>
<evidence type="ECO:0000256" key="2">
    <source>
        <dbReference type="SAM" id="Phobius"/>
    </source>
</evidence>
<keyword evidence="2" id="KW-0812">Transmembrane</keyword>
<feature type="transmembrane region" description="Helical" evidence="2">
    <location>
        <begin position="98"/>
        <end position="122"/>
    </location>
</feature>
<dbReference type="CDD" id="cd07987">
    <property type="entry name" value="LPLAT_MGAT-like"/>
    <property type="match status" value="1"/>
</dbReference>
<dbReference type="SUPFAM" id="SSF69593">
    <property type="entry name" value="Glycerol-3-phosphate (1)-acyltransferase"/>
    <property type="match status" value="1"/>
</dbReference>
<dbReference type="CTD" id="8238246"/>
<reference evidence="4" key="1">
    <citation type="submission" date="2007-04" db="EMBL/GenBank/DDBJ databases">
        <title>Annotation of Pediculus humanus corporis strain USDA.</title>
        <authorList>
            <person name="Kirkness E."/>
            <person name="Hannick L."/>
            <person name="Hass B."/>
            <person name="Bruggner R."/>
            <person name="Lawson D."/>
            <person name="Bidwell S."/>
            <person name="Joardar V."/>
            <person name="Caler E."/>
            <person name="Walenz B."/>
            <person name="Inman J."/>
            <person name="Schobel S."/>
            <person name="Galinsky K."/>
            <person name="Amedeo P."/>
            <person name="Strausberg R."/>
        </authorList>
    </citation>
    <scope>NUCLEOTIDE SEQUENCE</scope>
    <source>
        <strain evidence="4">USDA</strain>
    </source>
</reference>
<evidence type="ECO:0000256" key="1">
    <source>
        <dbReference type="SAM" id="MobiDB-lite"/>
    </source>
</evidence>
<reference evidence="5" key="3">
    <citation type="submission" date="2020-05" db="UniProtKB">
        <authorList>
            <consortium name="EnsemblMetazoa"/>
        </authorList>
    </citation>
    <scope>IDENTIFICATION</scope>
    <source>
        <strain evidence="5">USDA</strain>
    </source>
</reference>
<gene>
    <name evidence="5" type="primary">8238246</name>
    <name evidence="4" type="ORF">Phum_PHUM111220</name>
</gene>
<dbReference type="HOGENOM" id="CLU_056812_1_0_1"/>
<proteinExistence type="predicted"/>
<dbReference type="OrthoDB" id="44277at2759"/>
<dbReference type="EMBL" id="AAZO01001314">
    <property type="status" value="NOT_ANNOTATED_CDS"/>
    <property type="molecule type" value="Genomic_DNA"/>
</dbReference>
<feature type="compositionally biased region" description="Polar residues" evidence="1">
    <location>
        <begin position="1"/>
        <end position="21"/>
    </location>
</feature>
<dbReference type="Proteomes" id="UP000009046">
    <property type="component" value="Unassembled WGS sequence"/>
</dbReference>
<keyword evidence="2" id="KW-0472">Membrane</keyword>
<evidence type="ECO:0000313" key="6">
    <source>
        <dbReference type="Proteomes" id="UP000009046"/>
    </source>
</evidence>
<dbReference type="InterPro" id="IPR002123">
    <property type="entry name" value="Plipid/glycerol_acylTrfase"/>
</dbReference>
<keyword evidence="6" id="KW-1185">Reference proteome</keyword>
<dbReference type="Pfam" id="PF03670">
    <property type="entry name" value="UPF0184"/>
    <property type="match status" value="1"/>
</dbReference>
<feature type="region of interest" description="Disordered" evidence="1">
    <location>
        <begin position="1"/>
        <end position="29"/>
    </location>
</feature>
<dbReference type="GO" id="GO:0016746">
    <property type="term" value="F:acyltransferase activity"/>
    <property type="evidence" value="ECO:0007669"/>
    <property type="project" value="InterPro"/>
</dbReference>
<evidence type="ECO:0000313" key="5">
    <source>
        <dbReference type="EnsemblMetazoa" id="PHUM111220-PA"/>
    </source>
</evidence>
<evidence type="ECO:0000259" key="3">
    <source>
        <dbReference type="Pfam" id="PF01553"/>
    </source>
</evidence>
<dbReference type="RefSeq" id="XP_002424123.1">
    <property type="nucleotide sequence ID" value="XM_002424078.1"/>
</dbReference>
<dbReference type="VEuPathDB" id="VectorBase:PHUM111220"/>
<dbReference type="KEGG" id="phu:Phum_PHUM111220"/>
<reference evidence="4" key="2">
    <citation type="submission" date="2007-04" db="EMBL/GenBank/DDBJ databases">
        <title>The genome of the human body louse.</title>
        <authorList>
            <consortium name="The Human Body Louse Genome Consortium"/>
            <person name="Kirkness E."/>
            <person name="Walenz B."/>
            <person name="Hass B."/>
            <person name="Bruggner R."/>
            <person name="Strausberg R."/>
        </authorList>
    </citation>
    <scope>NUCLEOTIDE SEQUENCE</scope>
    <source>
        <strain evidence="4">USDA</strain>
    </source>
</reference>
<dbReference type="GO" id="GO:0016020">
    <property type="term" value="C:membrane"/>
    <property type="evidence" value="ECO:0007669"/>
    <property type="project" value="TreeGrafter"/>
</dbReference>
<organism>
    <name type="scientific">Pediculus humanus subsp. corporis</name>
    <name type="common">Body louse</name>
    <dbReference type="NCBI Taxonomy" id="121224"/>
    <lineage>
        <taxon>Eukaryota</taxon>
        <taxon>Metazoa</taxon>
        <taxon>Ecdysozoa</taxon>
        <taxon>Arthropoda</taxon>
        <taxon>Hexapoda</taxon>
        <taxon>Insecta</taxon>
        <taxon>Pterygota</taxon>
        <taxon>Neoptera</taxon>
        <taxon>Paraneoptera</taxon>
        <taxon>Psocodea</taxon>
        <taxon>Troctomorpha</taxon>
        <taxon>Phthiraptera</taxon>
        <taxon>Anoplura</taxon>
        <taxon>Pediculidae</taxon>
        <taxon>Pediculus</taxon>
    </lineage>
</organism>
<evidence type="ECO:0000313" key="4">
    <source>
        <dbReference type="EMBL" id="EEB11385.1"/>
    </source>
</evidence>
<feature type="transmembrane region" description="Helical" evidence="2">
    <location>
        <begin position="184"/>
        <end position="203"/>
    </location>
</feature>
<dbReference type="OMA" id="YLMATIV"/>
<dbReference type="FunCoup" id="E0VDC9">
    <property type="interactions" value="1782"/>
</dbReference>
<dbReference type="Pfam" id="PF01553">
    <property type="entry name" value="Acyltransferase"/>
    <property type="match status" value="1"/>
</dbReference>
<accession>E0VDC9</accession>
<dbReference type="eggNOG" id="KOG4321">
    <property type="taxonomic scope" value="Eukaryota"/>
</dbReference>
<dbReference type="AlphaFoldDB" id="E0VDC9"/>
<protein>
    <recommendedName>
        <fullName evidence="3">Phospholipid/glycerol acyltransferase domain-containing protein</fullName>
    </recommendedName>
</protein>